<keyword evidence="3" id="KW-0067">ATP-binding</keyword>
<dbReference type="Gene3D" id="1.10.510.10">
    <property type="entry name" value="Transferase(Phosphotransferase) domain 1"/>
    <property type="match status" value="1"/>
</dbReference>
<evidence type="ECO:0000313" key="7">
    <source>
        <dbReference type="Proteomes" id="UP001152795"/>
    </source>
</evidence>
<dbReference type="InterPro" id="IPR011009">
    <property type="entry name" value="Kinase-like_dom_sf"/>
</dbReference>
<proteinExistence type="predicted"/>
<evidence type="ECO:0000256" key="1">
    <source>
        <dbReference type="ARBA" id="ARBA00012513"/>
    </source>
</evidence>
<dbReference type="SMART" id="SM00220">
    <property type="entry name" value="S_TKc"/>
    <property type="match status" value="1"/>
</dbReference>
<evidence type="ECO:0000259" key="5">
    <source>
        <dbReference type="PROSITE" id="PS50011"/>
    </source>
</evidence>
<dbReference type="InterPro" id="IPR050235">
    <property type="entry name" value="CK1_Ser-Thr_kinase"/>
</dbReference>
<dbReference type="CDD" id="cd14015">
    <property type="entry name" value="STKc_VRK"/>
    <property type="match status" value="1"/>
</dbReference>
<dbReference type="PROSITE" id="PS00107">
    <property type="entry name" value="PROTEIN_KINASE_ATP"/>
    <property type="match status" value="1"/>
</dbReference>
<dbReference type="GO" id="GO:0005524">
    <property type="term" value="F:ATP binding"/>
    <property type="evidence" value="ECO:0007669"/>
    <property type="project" value="UniProtKB-UniRule"/>
</dbReference>
<gene>
    <name evidence="6" type="ORF">PACLA_8A038652</name>
</gene>
<keyword evidence="6" id="KW-0808">Transferase</keyword>
<reference evidence="6" key="1">
    <citation type="submission" date="2020-04" db="EMBL/GenBank/DDBJ databases">
        <authorList>
            <person name="Alioto T."/>
            <person name="Alioto T."/>
            <person name="Gomez Garrido J."/>
        </authorList>
    </citation>
    <scope>NUCLEOTIDE SEQUENCE</scope>
    <source>
        <strain evidence="6">A484AB</strain>
    </source>
</reference>
<dbReference type="InterPro" id="IPR008271">
    <property type="entry name" value="Ser/Thr_kinase_AS"/>
</dbReference>
<keyword evidence="6" id="KW-0418">Kinase</keyword>
<dbReference type="EC" id="2.7.11.1" evidence="1"/>
<keyword evidence="7" id="KW-1185">Reference proteome</keyword>
<feature type="domain" description="Protein kinase" evidence="5">
    <location>
        <begin position="113"/>
        <end position="459"/>
    </location>
</feature>
<feature type="region of interest" description="Disordered" evidence="4">
    <location>
        <begin position="420"/>
        <end position="577"/>
    </location>
</feature>
<dbReference type="SUPFAM" id="SSF56112">
    <property type="entry name" value="Protein kinase-like (PK-like)"/>
    <property type="match status" value="1"/>
</dbReference>
<dbReference type="AlphaFoldDB" id="A0A7D9IMX9"/>
<dbReference type="InterPro" id="IPR017441">
    <property type="entry name" value="Protein_kinase_ATP_BS"/>
</dbReference>
<keyword evidence="2" id="KW-0547">Nucleotide-binding</keyword>
<evidence type="ECO:0000256" key="2">
    <source>
        <dbReference type="ARBA" id="ARBA00022741"/>
    </source>
</evidence>
<comment type="caution">
    <text evidence="6">The sequence shown here is derived from an EMBL/GenBank/DDBJ whole genome shotgun (WGS) entry which is preliminary data.</text>
</comment>
<accession>A0A7D9IMX9</accession>
<feature type="compositionally biased region" description="Basic and acidic residues" evidence="4">
    <location>
        <begin position="543"/>
        <end position="555"/>
    </location>
</feature>
<dbReference type="InterPro" id="IPR000719">
    <property type="entry name" value="Prot_kinase_dom"/>
</dbReference>
<dbReference type="PROSITE" id="PS00108">
    <property type="entry name" value="PROTEIN_KINASE_ST"/>
    <property type="match status" value="1"/>
</dbReference>
<dbReference type="Proteomes" id="UP001152795">
    <property type="component" value="Unassembled WGS sequence"/>
</dbReference>
<dbReference type="OrthoDB" id="2687620at2759"/>
<dbReference type="Pfam" id="PF00069">
    <property type="entry name" value="Pkinase"/>
    <property type="match status" value="1"/>
</dbReference>
<evidence type="ECO:0000256" key="3">
    <source>
        <dbReference type="ARBA" id="ARBA00022840"/>
    </source>
</evidence>
<feature type="compositionally biased region" description="Polar residues" evidence="4">
    <location>
        <begin position="464"/>
        <end position="495"/>
    </location>
</feature>
<dbReference type="EMBL" id="CACRXK020006433">
    <property type="protein sequence ID" value="CAB4009383.1"/>
    <property type="molecule type" value="Genomic_DNA"/>
</dbReference>
<evidence type="ECO:0000313" key="6">
    <source>
        <dbReference type="EMBL" id="CAB4009383.1"/>
    </source>
</evidence>
<dbReference type="PANTHER" id="PTHR11909">
    <property type="entry name" value="CASEIN KINASE-RELATED"/>
    <property type="match status" value="1"/>
</dbReference>
<evidence type="ECO:0000256" key="4">
    <source>
        <dbReference type="SAM" id="MobiDB-lite"/>
    </source>
</evidence>
<dbReference type="GO" id="GO:0004674">
    <property type="term" value="F:protein serine/threonine kinase activity"/>
    <property type="evidence" value="ECO:0007669"/>
    <property type="project" value="UniProtKB-EC"/>
</dbReference>
<feature type="compositionally biased region" description="Acidic residues" evidence="4">
    <location>
        <begin position="431"/>
        <end position="444"/>
    </location>
</feature>
<organism evidence="6 7">
    <name type="scientific">Paramuricea clavata</name>
    <name type="common">Red gorgonian</name>
    <name type="synonym">Violescent sea-whip</name>
    <dbReference type="NCBI Taxonomy" id="317549"/>
    <lineage>
        <taxon>Eukaryota</taxon>
        <taxon>Metazoa</taxon>
        <taxon>Cnidaria</taxon>
        <taxon>Anthozoa</taxon>
        <taxon>Octocorallia</taxon>
        <taxon>Malacalcyonacea</taxon>
        <taxon>Plexauridae</taxon>
        <taxon>Paramuricea</taxon>
    </lineage>
</organism>
<name>A0A7D9IMX9_PARCT</name>
<sequence length="577" mass="64657">MDIYEDWAAIRRAKGALSRRKSESHSGSQGGNIFGDSKCPFSAKYEDGKLFYEGEWFVKGNHVKVESKGGAPVDATITGIDTGEVAVKKPRKPKGMPDFKPGETLVDLVKKQWRLGDLIGWGGFGALYYASSDTDKAVNDKATYVAKVEPHSNGPLFGELAFYQRVAKEETINKWVSSHKLKFLGVPAYIGSGGHENGGSKYRFMIMERFADDVDQIFAKCGKRFHIQTVLTLGIRIIDILEYIHAQGYVHADIKGSNLMMGYKTNRKDKVFLVDYGLAYRFNADGTHKEYKEDPKRRHDGTIEFTSCDAHKGVAPSRRTDLEILGYVMLQWLCSKLPWEDNLADKDYVMNSKIRLMENIPQSLKKCLKDQRADELEQYFKYIATLKYVEIPDYNKLRKIFQDGLRKRKFTDDGQTVKFKTADGASSSNDDAMEDCLNDSEESEDKASPLKPSRRNPVSRKPESQCSTKEPASPAKPSTSNKRAASPVKQSTSNKRAAVSPRKPAKPRGGTSKSKAVQQLAEETDSQESSSDKRVAKGRARKTVQEKSENDERPARRARGRPKKTAVPVFVDRGTSP</sequence>
<protein>
    <recommendedName>
        <fullName evidence="1">non-specific serine/threonine protein kinase</fullName>
        <ecNumber evidence="1">2.7.11.1</ecNumber>
    </recommendedName>
</protein>
<dbReference type="PROSITE" id="PS50011">
    <property type="entry name" value="PROTEIN_KINASE_DOM"/>
    <property type="match status" value="1"/>
</dbReference>